<evidence type="ECO:0000313" key="3">
    <source>
        <dbReference type="Proteomes" id="UP001205843"/>
    </source>
</evidence>
<dbReference type="PANTHER" id="PTHR33570">
    <property type="entry name" value="4-CARBOXYMUCONOLACTONE DECARBOXYLASE FAMILY PROTEIN"/>
    <property type="match status" value="1"/>
</dbReference>
<sequence>MADDGYLYQQAQIKATELFGTPEGDLTGLPIDPADQFSKELLTWVFGYLFTERSLIPTKSKVLALIAMCAASGRSDMLRRWLTAAKNSGCSRDEVQETILTMVMYGGWPVARDSLEVLSEHWPASAK</sequence>
<dbReference type="InterPro" id="IPR003779">
    <property type="entry name" value="CMD-like"/>
</dbReference>
<name>A0AAE3KIB8_9GAMM</name>
<dbReference type="InterPro" id="IPR029032">
    <property type="entry name" value="AhpD-like"/>
</dbReference>
<dbReference type="SUPFAM" id="SSF69118">
    <property type="entry name" value="AhpD-like"/>
    <property type="match status" value="1"/>
</dbReference>
<accession>A0AAE3KIB8</accession>
<keyword evidence="3" id="KW-1185">Reference proteome</keyword>
<feature type="domain" description="Carboxymuconolactone decarboxylase-like" evidence="1">
    <location>
        <begin position="47"/>
        <end position="119"/>
    </location>
</feature>
<protein>
    <submittedName>
        <fullName evidence="2">4-carboxymuconolactone decarboxylase</fullName>
        <ecNumber evidence="2">4.1.1.44</ecNumber>
    </submittedName>
</protein>
<dbReference type="EC" id="4.1.1.44" evidence="2"/>
<dbReference type="PANTHER" id="PTHR33570:SF2">
    <property type="entry name" value="CARBOXYMUCONOLACTONE DECARBOXYLASE-LIKE DOMAIN-CONTAINING PROTEIN"/>
    <property type="match status" value="1"/>
</dbReference>
<evidence type="ECO:0000313" key="2">
    <source>
        <dbReference type="EMBL" id="MCP1677242.1"/>
    </source>
</evidence>
<comment type="caution">
    <text evidence="2">The sequence shown here is derived from an EMBL/GenBank/DDBJ whole genome shotgun (WGS) entry which is preliminary data.</text>
</comment>
<organism evidence="2 3">
    <name type="scientific">Natronocella acetinitrilica</name>
    <dbReference type="NCBI Taxonomy" id="414046"/>
    <lineage>
        <taxon>Bacteria</taxon>
        <taxon>Pseudomonadati</taxon>
        <taxon>Pseudomonadota</taxon>
        <taxon>Gammaproteobacteria</taxon>
        <taxon>Chromatiales</taxon>
        <taxon>Ectothiorhodospiraceae</taxon>
        <taxon>Natronocella</taxon>
    </lineage>
</organism>
<evidence type="ECO:0000259" key="1">
    <source>
        <dbReference type="Pfam" id="PF02627"/>
    </source>
</evidence>
<dbReference type="AlphaFoldDB" id="A0AAE3KIB8"/>
<keyword evidence="2" id="KW-0456">Lyase</keyword>
<gene>
    <name evidence="2" type="ORF">J2T57_004421</name>
</gene>
<dbReference type="GO" id="GO:0051920">
    <property type="term" value="F:peroxiredoxin activity"/>
    <property type="evidence" value="ECO:0007669"/>
    <property type="project" value="InterPro"/>
</dbReference>
<dbReference type="Gene3D" id="1.20.1290.10">
    <property type="entry name" value="AhpD-like"/>
    <property type="match status" value="1"/>
</dbReference>
<dbReference type="RefSeq" id="WP_253485817.1">
    <property type="nucleotide sequence ID" value="NZ_JALJXV010000019.1"/>
</dbReference>
<dbReference type="EMBL" id="JALJXV010000019">
    <property type="protein sequence ID" value="MCP1677242.1"/>
    <property type="molecule type" value="Genomic_DNA"/>
</dbReference>
<dbReference type="Pfam" id="PF02627">
    <property type="entry name" value="CMD"/>
    <property type="match status" value="1"/>
</dbReference>
<reference evidence="2" key="1">
    <citation type="submission" date="2022-03" db="EMBL/GenBank/DDBJ databases">
        <title>Genomic Encyclopedia of Type Strains, Phase III (KMG-III): the genomes of soil and plant-associated and newly described type strains.</title>
        <authorList>
            <person name="Whitman W."/>
        </authorList>
    </citation>
    <scope>NUCLEOTIDE SEQUENCE</scope>
    <source>
        <strain evidence="2">ANL 6-2</strain>
    </source>
</reference>
<proteinExistence type="predicted"/>
<dbReference type="Proteomes" id="UP001205843">
    <property type="component" value="Unassembled WGS sequence"/>
</dbReference>
<dbReference type="InterPro" id="IPR052512">
    <property type="entry name" value="4CMD/NDH-1_regulator"/>
</dbReference>
<dbReference type="GO" id="GO:0047575">
    <property type="term" value="F:4-carboxymuconolactone decarboxylase activity"/>
    <property type="evidence" value="ECO:0007669"/>
    <property type="project" value="UniProtKB-EC"/>
</dbReference>